<evidence type="ECO:0000313" key="3">
    <source>
        <dbReference type="EMBL" id="WGH75402.1"/>
    </source>
</evidence>
<dbReference type="EMBL" id="CP122539">
    <property type="protein sequence ID" value="WGH75402.1"/>
    <property type="molecule type" value="Genomic_DNA"/>
</dbReference>
<evidence type="ECO:0000313" key="4">
    <source>
        <dbReference type="Proteomes" id="UP001232001"/>
    </source>
</evidence>
<dbReference type="RefSeq" id="WP_279651287.1">
    <property type="nucleotide sequence ID" value="NZ_CP122539.1"/>
</dbReference>
<gene>
    <name evidence="3" type="ORF">P8625_15225</name>
</gene>
<feature type="signal peptide" evidence="1">
    <location>
        <begin position="1"/>
        <end position="21"/>
    </location>
</feature>
<name>A0ABY8L1S5_9FLAO</name>
<evidence type="ECO:0000256" key="1">
    <source>
        <dbReference type="SAM" id="SignalP"/>
    </source>
</evidence>
<proteinExistence type="predicted"/>
<sequence>MKYGTLLLLLLCIGCSSSKVVYDYDSTTDFSEYKTFNFFEDVGKGLTALDVKRVTHEVKLALEAKGMQLSETPAMYVNIFAEERESLNRNTIGVGIGSGGANVGFGISGGIPIESRKINQQLTIDFVESKNNQLIWQGIATADLREKITPEQKIVYYQKIIEKVLDKYPPKDIE</sequence>
<evidence type="ECO:0000259" key="2">
    <source>
        <dbReference type="Pfam" id="PF13590"/>
    </source>
</evidence>
<reference evidence="3 4" key="1">
    <citation type="submission" date="2023-04" db="EMBL/GenBank/DDBJ databases">
        <title>Tenacibaculum tangerinum sp. nov., isolated from sea tidal flat of South Korea.</title>
        <authorList>
            <person name="Lee S.H."/>
            <person name="Kim J.-J."/>
        </authorList>
    </citation>
    <scope>NUCLEOTIDE SEQUENCE [LARGE SCALE GENOMIC DNA]</scope>
    <source>
        <strain evidence="3 4">GRR-S3-23</strain>
    </source>
</reference>
<dbReference type="Proteomes" id="UP001232001">
    <property type="component" value="Chromosome"/>
</dbReference>
<feature type="domain" description="DUF4136" evidence="2">
    <location>
        <begin position="20"/>
        <end position="170"/>
    </location>
</feature>
<keyword evidence="1" id="KW-0732">Signal</keyword>
<protein>
    <submittedName>
        <fullName evidence="3">DUF4136 domain-containing protein</fullName>
    </submittedName>
</protein>
<organism evidence="3 4">
    <name type="scientific">Tenacibaculum tangerinum</name>
    <dbReference type="NCBI Taxonomy" id="3038772"/>
    <lineage>
        <taxon>Bacteria</taxon>
        <taxon>Pseudomonadati</taxon>
        <taxon>Bacteroidota</taxon>
        <taxon>Flavobacteriia</taxon>
        <taxon>Flavobacteriales</taxon>
        <taxon>Flavobacteriaceae</taxon>
        <taxon>Tenacibaculum</taxon>
    </lineage>
</organism>
<dbReference type="InterPro" id="IPR025411">
    <property type="entry name" value="DUF4136"/>
</dbReference>
<keyword evidence="4" id="KW-1185">Reference proteome</keyword>
<dbReference type="Gene3D" id="3.30.160.670">
    <property type="match status" value="1"/>
</dbReference>
<accession>A0ABY8L1S5</accession>
<feature type="chain" id="PRO_5046448231" evidence="1">
    <location>
        <begin position="22"/>
        <end position="174"/>
    </location>
</feature>
<dbReference type="Pfam" id="PF13590">
    <property type="entry name" value="DUF4136"/>
    <property type="match status" value="1"/>
</dbReference>